<comment type="subunit">
    <text evidence="10">Monomer.</text>
</comment>
<dbReference type="Proteomes" id="UP000187735">
    <property type="component" value="Chromosome"/>
</dbReference>
<evidence type="ECO:0000256" key="13">
    <source>
        <dbReference type="RuleBase" id="RU003785"/>
    </source>
</evidence>
<keyword evidence="4 10" id="KW-0808">Transferase</keyword>
<feature type="region of interest" description="Interaction with substrate tRNA" evidence="10">
    <location>
        <begin position="41"/>
        <end position="44"/>
    </location>
</feature>
<feature type="binding site" evidence="10">
    <location>
        <begin position="16"/>
        <end position="23"/>
    </location>
    <ligand>
        <name>ATP</name>
        <dbReference type="ChEBI" id="CHEBI:30616"/>
    </ligand>
</feature>
<dbReference type="OrthoDB" id="9776390at2"/>
<sequence>MTEELDYLKHCWFLAGPTAGGKTATAIELAKILNAEIVSMDSMAIYRGMDIGTAKPSRDEQNAVPHHLIDVVKPHQEFSVSEYVLQASEVARQILKRDRIPLFVGGTGLYLRSLLRGVFEGPPADWELRNELQRGAEERGNDWLHSELQNVDPGTAAKLHPNDVRRVVRAIEVFRLTGQPLSQQQQQTPLPPQKRPAAVFWIDPPRDWLHERINRRVDLMMQQGLLKETQQLLAAEPPPGRTARQALGYREIISHLEDGVPLDDAVEQIKTGTRQFAKRQHTWFRNLEECSSVSITGSENPQELAVRLKAITATRPADETHA</sequence>
<evidence type="ECO:0000256" key="4">
    <source>
        <dbReference type="ARBA" id="ARBA00022679"/>
    </source>
</evidence>
<dbReference type="Pfam" id="PF01715">
    <property type="entry name" value="IPPT"/>
    <property type="match status" value="1"/>
</dbReference>
<keyword evidence="15" id="KW-1185">Reference proteome</keyword>
<dbReference type="FunFam" id="1.10.20.140:FF:000001">
    <property type="entry name" value="tRNA dimethylallyltransferase"/>
    <property type="match status" value="1"/>
</dbReference>
<keyword evidence="5 10" id="KW-0819">tRNA processing</keyword>
<comment type="similarity">
    <text evidence="3 10 13">Belongs to the IPP transferase family.</text>
</comment>
<evidence type="ECO:0000256" key="11">
    <source>
        <dbReference type="RuleBase" id="RU003783"/>
    </source>
</evidence>
<proteinExistence type="inferred from homology"/>
<evidence type="ECO:0000256" key="3">
    <source>
        <dbReference type="ARBA" id="ARBA00005842"/>
    </source>
</evidence>
<dbReference type="HAMAP" id="MF_00185">
    <property type="entry name" value="IPP_trans"/>
    <property type="match status" value="1"/>
</dbReference>
<feature type="site" description="Interaction with substrate tRNA" evidence="10">
    <location>
        <position position="107"/>
    </location>
</feature>
<evidence type="ECO:0000256" key="6">
    <source>
        <dbReference type="ARBA" id="ARBA00022741"/>
    </source>
</evidence>
<dbReference type="AlphaFoldDB" id="A0A1P8WKX9"/>
<comment type="catalytic activity">
    <reaction evidence="9 10 11">
        <text>adenosine(37) in tRNA + dimethylallyl diphosphate = N(6)-dimethylallyladenosine(37) in tRNA + diphosphate</text>
        <dbReference type="Rhea" id="RHEA:26482"/>
        <dbReference type="Rhea" id="RHEA-COMP:10162"/>
        <dbReference type="Rhea" id="RHEA-COMP:10375"/>
        <dbReference type="ChEBI" id="CHEBI:33019"/>
        <dbReference type="ChEBI" id="CHEBI:57623"/>
        <dbReference type="ChEBI" id="CHEBI:74411"/>
        <dbReference type="ChEBI" id="CHEBI:74415"/>
        <dbReference type="EC" id="2.5.1.75"/>
    </reaction>
</comment>
<keyword evidence="6 10" id="KW-0547">Nucleotide-binding</keyword>
<accession>A0A1P8WKX9</accession>
<evidence type="ECO:0000256" key="8">
    <source>
        <dbReference type="ARBA" id="ARBA00022842"/>
    </source>
</evidence>
<protein>
    <recommendedName>
        <fullName evidence="10">tRNA dimethylallyltransferase</fullName>
        <ecNumber evidence="10">2.5.1.75</ecNumber>
    </recommendedName>
    <alternativeName>
        <fullName evidence="10">Dimethylallyl diphosphate:tRNA dimethylallyltransferase</fullName>
        <shortName evidence="10">DMAPP:tRNA dimethylallyltransferase</shortName>
        <shortName evidence="10">DMATase</shortName>
    </alternativeName>
    <alternativeName>
        <fullName evidence="10">Isopentenyl-diphosphate:tRNA isopentenyltransferase</fullName>
        <shortName evidence="10">IPP transferase</shortName>
        <shortName evidence="10">IPPT</shortName>
        <shortName evidence="10">IPTase</shortName>
    </alternativeName>
</protein>
<dbReference type="GO" id="GO:0052381">
    <property type="term" value="F:tRNA dimethylallyltransferase activity"/>
    <property type="evidence" value="ECO:0007669"/>
    <property type="project" value="UniProtKB-UniRule"/>
</dbReference>
<dbReference type="PANTHER" id="PTHR11088">
    <property type="entry name" value="TRNA DIMETHYLALLYLTRANSFERASE"/>
    <property type="match status" value="1"/>
</dbReference>
<evidence type="ECO:0000256" key="1">
    <source>
        <dbReference type="ARBA" id="ARBA00001946"/>
    </source>
</evidence>
<dbReference type="Gene3D" id="1.10.20.140">
    <property type="match status" value="1"/>
</dbReference>
<dbReference type="Gene3D" id="3.40.50.300">
    <property type="entry name" value="P-loop containing nucleotide triphosphate hydrolases"/>
    <property type="match status" value="1"/>
</dbReference>
<evidence type="ECO:0000313" key="14">
    <source>
        <dbReference type="EMBL" id="APZ94705.1"/>
    </source>
</evidence>
<feature type="binding site" evidence="10">
    <location>
        <begin position="18"/>
        <end position="23"/>
    </location>
    <ligand>
        <name>substrate</name>
    </ligand>
</feature>
<dbReference type="NCBIfam" id="TIGR00174">
    <property type="entry name" value="miaA"/>
    <property type="match status" value="1"/>
</dbReference>
<dbReference type="STRING" id="1891926.Fuma_04344"/>
<evidence type="ECO:0000256" key="9">
    <source>
        <dbReference type="ARBA" id="ARBA00049563"/>
    </source>
</evidence>
<dbReference type="InterPro" id="IPR039657">
    <property type="entry name" value="Dimethylallyltransferase"/>
</dbReference>
<evidence type="ECO:0000256" key="5">
    <source>
        <dbReference type="ARBA" id="ARBA00022694"/>
    </source>
</evidence>
<dbReference type="RefSeq" id="WP_077025978.1">
    <property type="nucleotide sequence ID" value="NZ_CP017641.1"/>
</dbReference>
<dbReference type="SUPFAM" id="SSF52540">
    <property type="entry name" value="P-loop containing nucleoside triphosphate hydrolases"/>
    <property type="match status" value="2"/>
</dbReference>
<dbReference type="KEGG" id="fmr:Fuma_04344"/>
<comment type="cofactor">
    <cofactor evidence="1 10">
        <name>Mg(2+)</name>
        <dbReference type="ChEBI" id="CHEBI:18420"/>
    </cofactor>
</comment>
<evidence type="ECO:0000256" key="2">
    <source>
        <dbReference type="ARBA" id="ARBA00003213"/>
    </source>
</evidence>
<evidence type="ECO:0000313" key="15">
    <source>
        <dbReference type="Proteomes" id="UP000187735"/>
    </source>
</evidence>
<evidence type="ECO:0000256" key="10">
    <source>
        <dbReference type="HAMAP-Rule" id="MF_00185"/>
    </source>
</evidence>
<comment type="function">
    <text evidence="2 10 12">Catalyzes the transfer of a dimethylallyl group onto the adenine at position 37 in tRNAs that read codons beginning with uridine, leading to the formation of N6-(dimethylallyl)adenosine (i(6)A).</text>
</comment>
<dbReference type="EC" id="2.5.1.75" evidence="10"/>
<dbReference type="PANTHER" id="PTHR11088:SF60">
    <property type="entry name" value="TRNA DIMETHYLALLYLTRANSFERASE"/>
    <property type="match status" value="1"/>
</dbReference>
<dbReference type="InterPro" id="IPR027417">
    <property type="entry name" value="P-loop_NTPase"/>
</dbReference>
<gene>
    <name evidence="10 14" type="primary">miaA</name>
    <name evidence="14" type="ORF">Fuma_04344</name>
</gene>
<evidence type="ECO:0000256" key="12">
    <source>
        <dbReference type="RuleBase" id="RU003784"/>
    </source>
</evidence>
<evidence type="ECO:0000256" key="7">
    <source>
        <dbReference type="ARBA" id="ARBA00022840"/>
    </source>
</evidence>
<keyword evidence="8 10" id="KW-0460">Magnesium</keyword>
<dbReference type="GO" id="GO:0005524">
    <property type="term" value="F:ATP binding"/>
    <property type="evidence" value="ECO:0007669"/>
    <property type="project" value="UniProtKB-UniRule"/>
</dbReference>
<dbReference type="EMBL" id="CP017641">
    <property type="protein sequence ID" value="APZ94705.1"/>
    <property type="molecule type" value="Genomic_DNA"/>
</dbReference>
<dbReference type="GO" id="GO:0006400">
    <property type="term" value="P:tRNA modification"/>
    <property type="evidence" value="ECO:0007669"/>
    <property type="project" value="TreeGrafter"/>
</dbReference>
<keyword evidence="7 10" id="KW-0067">ATP-binding</keyword>
<name>A0A1P8WKX9_9PLAN</name>
<comment type="caution">
    <text evidence="10">Lacks conserved residue(s) required for the propagation of feature annotation.</text>
</comment>
<feature type="site" description="Interaction with substrate tRNA" evidence="10">
    <location>
        <position position="129"/>
    </location>
</feature>
<reference evidence="14 15" key="1">
    <citation type="journal article" date="2016" name="Front. Microbiol.">
        <title>Fuerstia marisgermanicae gen. nov., sp. nov., an Unusual Member of the Phylum Planctomycetes from the German Wadden Sea.</title>
        <authorList>
            <person name="Kohn T."/>
            <person name="Heuer A."/>
            <person name="Jogler M."/>
            <person name="Vollmers J."/>
            <person name="Boedeker C."/>
            <person name="Bunk B."/>
            <person name="Rast P."/>
            <person name="Borchert D."/>
            <person name="Glockner I."/>
            <person name="Freese H.M."/>
            <person name="Klenk H.P."/>
            <person name="Overmann J."/>
            <person name="Kaster A.K."/>
            <person name="Rohde M."/>
            <person name="Wiegand S."/>
            <person name="Jogler C."/>
        </authorList>
    </citation>
    <scope>NUCLEOTIDE SEQUENCE [LARGE SCALE GENOMIC DNA]</scope>
    <source>
        <strain evidence="14 15">NH11</strain>
    </source>
</reference>
<organism evidence="14 15">
    <name type="scientific">Fuerstiella marisgermanici</name>
    <dbReference type="NCBI Taxonomy" id="1891926"/>
    <lineage>
        <taxon>Bacteria</taxon>
        <taxon>Pseudomonadati</taxon>
        <taxon>Planctomycetota</taxon>
        <taxon>Planctomycetia</taxon>
        <taxon>Planctomycetales</taxon>
        <taxon>Planctomycetaceae</taxon>
        <taxon>Fuerstiella</taxon>
    </lineage>
</organism>
<dbReference type="InterPro" id="IPR018022">
    <property type="entry name" value="IPT"/>
</dbReference>